<sequence>MAAAADTAKPETAAPKKGSRKLLVIAAVAVAVAIAAGAAWFLFARGAGADPAAALPAPAQYFPLNPPFVVNLSGPANGPRYLQVEVQLMTRDPVAFAALEQHAPAIRAHLLMLFSQQTSAGIADRAGRERLQAAALAEVQQLLEAETGRPGADALLFTSFVTQ</sequence>
<dbReference type="GO" id="GO:0006935">
    <property type="term" value="P:chemotaxis"/>
    <property type="evidence" value="ECO:0007669"/>
    <property type="project" value="UniProtKB-KW"/>
</dbReference>
<keyword evidence="7 10" id="KW-0283">Flagellar rotation</keyword>
<name>A0A853JGP8_9GAMM</name>
<dbReference type="RefSeq" id="WP_180679660.1">
    <property type="nucleotide sequence ID" value="NZ_JACCKA010000087.1"/>
</dbReference>
<keyword evidence="11" id="KW-0969">Cilium</keyword>
<evidence type="ECO:0000256" key="7">
    <source>
        <dbReference type="ARBA" id="ARBA00022779"/>
    </source>
</evidence>
<feature type="transmembrane region" description="Helical" evidence="10">
    <location>
        <begin position="22"/>
        <end position="43"/>
    </location>
</feature>
<dbReference type="GO" id="GO:0009425">
    <property type="term" value="C:bacterial-type flagellum basal body"/>
    <property type="evidence" value="ECO:0007669"/>
    <property type="project" value="InterPro"/>
</dbReference>
<dbReference type="Proteomes" id="UP000578091">
    <property type="component" value="Unassembled WGS sequence"/>
</dbReference>
<dbReference type="PANTHER" id="PTHR35091:SF2">
    <property type="entry name" value="FLAGELLAR PROTEIN FLIL"/>
    <property type="match status" value="1"/>
</dbReference>
<comment type="similarity">
    <text evidence="3 10">Belongs to the FliL family.</text>
</comment>
<evidence type="ECO:0000256" key="10">
    <source>
        <dbReference type="RuleBase" id="RU364125"/>
    </source>
</evidence>
<keyword evidence="11" id="KW-0966">Cell projection</keyword>
<evidence type="ECO:0000256" key="1">
    <source>
        <dbReference type="ARBA" id="ARBA00002254"/>
    </source>
</evidence>
<accession>A0A853JGP8</accession>
<dbReference type="PANTHER" id="PTHR35091">
    <property type="entry name" value="FLAGELLAR PROTEIN FLIL"/>
    <property type="match status" value="1"/>
</dbReference>
<evidence type="ECO:0000256" key="9">
    <source>
        <dbReference type="ARBA" id="ARBA00023136"/>
    </source>
</evidence>
<evidence type="ECO:0000256" key="6">
    <source>
        <dbReference type="ARBA" id="ARBA00022692"/>
    </source>
</evidence>
<dbReference type="AlphaFoldDB" id="A0A853JGP8"/>
<dbReference type="GO" id="GO:0005886">
    <property type="term" value="C:plasma membrane"/>
    <property type="evidence" value="ECO:0007669"/>
    <property type="project" value="UniProtKB-SubCell"/>
</dbReference>
<evidence type="ECO:0000256" key="2">
    <source>
        <dbReference type="ARBA" id="ARBA00004162"/>
    </source>
</evidence>
<keyword evidence="5 10" id="KW-0145">Chemotaxis</keyword>
<keyword evidence="8 10" id="KW-1133">Transmembrane helix</keyword>
<evidence type="ECO:0000256" key="5">
    <source>
        <dbReference type="ARBA" id="ARBA00022500"/>
    </source>
</evidence>
<dbReference type="EMBL" id="JACCKA010000087">
    <property type="protein sequence ID" value="NZA27892.1"/>
    <property type="molecule type" value="Genomic_DNA"/>
</dbReference>
<dbReference type="InterPro" id="IPR005503">
    <property type="entry name" value="FliL"/>
</dbReference>
<evidence type="ECO:0000256" key="8">
    <source>
        <dbReference type="ARBA" id="ARBA00022989"/>
    </source>
</evidence>
<evidence type="ECO:0000256" key="3">
    <source>
        <dbReference type="ARBA" id="ARBA00008281"/>
    </source>
</evidence>
<evidence type="ECO:0000256" key="4">
    <source>
        <dbReference type="ARBA" id="ARBA00022475"/>
    </source>
</evidence>
<proteinExistence type="inferred from homology"/>
<keyword evidence="9 10" id="KW-0472">Membrane</keyword>
<organism evidence="11 12">
    <name type="scientific">Luteimonas salinisoli</name>
    <dbReference type="NCBI Taxonomy" id="2752307"/>
    <lineage>
        <taxon>Bacteria</taxon>
        <taxon>Pseudomonadati</taxon>
        <taxon>Pseudomonadota</taxon>
        <taxon>Gammaproteobacteria</taxon>
        <taxon>Lysobacterales</taxon>
        <taxon>Lysobacteraceae</taxon>
        <taxon>Luteimonas</taxon>
    </lineage>
</organism>
<protein>
    <recommendedName>
        <fullName evidence="10">Flagellar protein FliL</fullName>
    </recommendedName>
</protein>
<comment type="caution">
    <text evidence="11">The sequence shown here is derived from an EMBL/GenBank/DDBJ whole genome shotgun (WGS) entry which is preliminary data.</text>
</comment>
<keyword evidence="11" id="KW-0282">Flagellum</keyword>
<evidence type="ECO:0000313" key="11">
    <source>
        <dbReference type="EMBL" id="NZA27892.1"/>
    </source>
</evidence>
<keyword evidence="4" id="KW-1003">Cell membrane</keyword>
<dbReference type="GO" id="GO:0071978">
    <property type="term" value="P:bacterial-type flagellum-dependent swarming motility"/>
    <property type="evidence" value="ECO:0007669"/>
    <property type="project" value="TreeGrafter"/>
</dbReference>
<comment type="subcellular location">
    <subcellularLocation>
        <location evidence="10">Cell inner membrane</location>
    </subcellularLocation>
    <subcellularLocation>
        <location evidence="2">Cell membrane</location>
        <topology evidence="2">Single-pass membrane protein</topology>
    </subcellularLocation>
</comment>
<keyword evidence="12" id="KW-1185">Reference proteome</keyword>
<evidence type="ECO:0000313" key="12">
    <source>
        <dbReference type="Proteomes" id="UP000578091"/>
    </source>
</evidence>
<keyword evidence="6 10" id="KW-0812">Transmembrane</keyword>
<keyword evidence="10" id="KW-0997">Cell inner membrane</keyword>
<gene>
    <name evidence="11" type="ORF">H0E84_16050</name>
</gene>
<dbReference type="Pfam" id="PF03748">
    <property type="entry name" value="FliL"/>
    <property type="match status" value="1"/>
</dbReference>
<comment type="function">
    <text evidence="1 10">Controls the rotational direction of flagella during chemotaxis.</text>
</comment>
<reference evidence="11 12" key="1">
    <citation type="submission" date="2020-07" db="EMBL/GenBank/DDBJ databases">
        <title>Luteimonas sp. SJ-92.</title>
        <authorList>
            <person name="Huang X.-X."/>
            <person name="Xu L."/>
            <person name="Sun J.-Q."/>
        </authorList>
    </citation>
    <scope>NUCLEOTIDE SEQUENCE [LARGE SCALE GENOMIC DNA]</scope>
    <source>
        <strain evidence="11 12">SJ-92</strain>
    </source>
</reference>